<organism evidence="1 2">
    <name type="scientific">Thioalkalivibrio denitrificans</name>
    <dbReference type="NCBI Taxonomy" id="108003"/>
    <lineage>
        <taxon>Bacteria</taxon>
        <taxon>Pseudomonadati</taxon>
        <taxon>Pseudomonadota</taxon>
        <taxon>Gammaproteobacteria</taxon>
        <taxon>Chromatiales</taxon>
        <taxon>Ectothiorhodospiraceae</taxon>
        <taxon>Thioalkalivibrio</taxon>
    </lineage>
</organism>
<name>A0A1V3NER9_9GAMM</name>
<dbReference type="RefSeq" id="WP_077279351.1">
    <property type="nucleotide sequence ID" value="NZ_MVBK01000069.1"/>
</dbReference>
<dbReference type="OrthoDB" id="5295983at2"/>
<gene>
    <name evidence="1" type="ORF">B1C78_11750</name>
</gene>
<evidence type="ECO:0000313" key="1">
    <source>
        <dbReference type="EMBL" id="OOG23286.1"/>
    </source>
</evidence>
<dbReference type="AlphaFoldDB" id="A0A1V3NER9"/>
<keyword evidence="2" id="KW-1185">Reference proteome</keyword>
<protein>
    <submittedName>
        <fullName evidence="1">Uncharacterized protein</fullName>
    </submittedName>
</protein>
<proteinExistence type="predicted"/>
<evidence type="ECO:0000313" key="2">
    <source>
        <dbReference type="Proteomes" id="UP000189462"/>
    </source>
</evidence>
<dbReference type="EMBL" id="MVBK01000069">
    <property type="protein sequence ID" value="OOG23286.1"/>
    <property type="molecule type" value="Genomic_DNA"/>
</dbReference>
<dbReference type="STRING" id="108003.B1C78_11750"/>
<sequence length="150" mass="17332">MPLDPRSVDQSFHFDSRQTALLRRQWGALMDTLVWGDVRSSRLGALPRLRKRFLELGENLRSVLNDRGWIPQPRERVKGAMGACLNLRDALNQVERGASTLNAGEDFPAFEQELLAFRHQLLLFLEHHESLWGDLLESQYDESSEDEEED</sequence>
<dbReference type="Proteomes" id="UP000189462">
    <property type="component" value="Unassembled WGS sequence"/>
</dbReference>
<accession>A0A1V3NER9</accession>
<comment type="caution">
    <text evidence="1">The sequence shown here is derived from an EMBL/GenBank/DDBJ whole genome shotgun (WGS) entry which is preliminary data.</text>
</comment>
<reference evidence="1 2" key="1">
    <citation type="submission" date="2017-02" db="EMBL/GenBank/DDBJ databases">
        <title>Genomic diversity within the haloalkaliphilic genus Thioalkalivibrio.</title>
        <authorList>
            <person name="Ahn A.-C."/>
            <person name="Meier-Kolthoff J."/>
            <person name="Overmars L."/>
            <person name="Richter M."/>
            <person name="Woyke T."/>
            <person name="Sorokin D.Y."/>
            <person name="Muyzer G."/>
        </authorList>
    </citation>
    <scope>NUCLEOTIDE SEQUENCE [LARGE SCALE GENOMIC DNA]</scope>
    <source>
        <strain evidence="1 2">ALJD</strain>
    </source>
</reference>